<dbReference type="Proteomes" id="UP001201980">
    <property type="component" value="Unassembled WGS sequence"/>
</dbReference>
<evidence type="ECO:0000313" key="2">
    <source>
        <dbReference type="EMBL" id="KAJ2899209.1"/>
    </source>
</evidence>
<keyword evidence="3" id="KW-1185">Reference proteome</keyword>
<feature type="compositionally biased region" description="Polar residues" evidence="1">
    <location>
        <begin position="64"/>
        <end position="78"/>
    </location>
</feature>
<accession>A0AAD5RPC4</accession>
<comment type="caution">
    <text evidence="2">The sequence shown here is derived from an EMBL/GenBank/DDBJ whole genome shotgun (WGS) entry which is preliminary data.</text>
</comment>
<reference evidence="2" key="1">
    <citation type="submission" date="2022-07" db="EMBL/GenBank/DDBJ databases">
        <title>Draft genome sequence of Zalerion maritima ATCC 34329, a (micro)plastics degrading marine fungus.</title>
        <authorList>
            <person name="Paco A."/>
            <person name="Goncalves M.F.M."/>
            <person name="Rocha-Santos T.A.P."/>
            <person name="Alves A."/>
        </authorList>
    </citation>
    <scope>NUCLEOTIDE SEQUENCE</scope>
    <source>
        <strain evidence="2">ATCC 34329</strain>
    </source>
</reference>
<dbReference type="AlphaFoldDB" id="A0AAD5RPC4"/>
<gene>
    <name evidence="2" type="ORF">MKZ38_003352</name>
</gene>
<name>A0AAD5RPC4_9PEZI</name>
<dbReference type="EMBL" id="JAKWBI020000204">
    <property type="protein sequence ID" value="KAJ2899209.1"/>
    <property type="molecule type" value="Genomic_DNA"/>
</dbReference>
<evidence type="ECO:0000256" key="1">
    <source>
        <dbReference type="SAM" id="MobiDB-lite"/>
    </source>
</evidence>
<evidence type="ECO:0000313" key="3">
    <source>
        <dbReference type="Proteomes" id="UP001201980"/>
    </source>
</evidence>
<feature type="region of interest" description="Disordered" evidence="1">
    <location>
        <begin position="63"/>
        <end position="94"/>
    </location>
</feature>
<feature type="compositionally biased region" description="Basic and acidic residues" evidence="1">
    <location>
        <begin position="1"/>
        <end position="12"/>
    </location>
</feature>
<sequence>MSRTEAPEEGRRSAPGSNWIPSREKILDMTLEFLMALPPIAPHALFGAEPQRSREEDARLGGMQINNTGCCTSDSNTAAADPDPQVPGPRHGENHEKAVQGVEHGELSGEVKAILIGGAAGAGNTNLLKPIAGQNLDAGPLHRSGTRRSPSSKLGGTAVWIQLRRVPRGR</sequence>
<proteinExistence type="predicted"/>
<feature type="region of interest" description="Disordered" evidence="1">
    <location>
        <begin position="1"/>
        <end position="20"/>
    </location>
</feature>
<organism evidence="2 3">
    <name type="scientific">Zalerion maritima</name>
    <dbReference type="NCBI Taxonomy" id="339359"/>
    <lineage>
        <taxon>Eukaryota</taxon>
        <taxon>Fungi</taxon>
        <taxon>Dikarya</taxon>
        <taxon>Ascomycota</taxon>
        <taxon>Pezizomycotina</taxon>
        <taxon>Sordariomycetes</taxon>
        <taxon>Lulworthiomycetidae</taxon>
        <taxon>Lulworthiales</taxon>
        <taxon>Lulworthiaceae</taxon>
        <taxon>Zalerion</taxon>
    </lineage>
</organism>
<protein>
    <submittedName>
        <fullName evidence="2">Uncharacterized protein</fullName>
    </submittedName>
</protein>
<feature type="region of interest" description="Disordered" evidence="1">
    <location>
        <begin position="138"/>
        <end position="158"/>
    </location>
</feature>